<evidence type="ECO:0000256" key="2">
    <source>
        <dbReference type="ARBA" id="ARBA00023130"/>
    </source>
</evidence>
<dbReference type="Proteomes" id="UP000002281">
    <property type="component" value="Chromosome 24"/>
</dbReference>
<keyword evidence="1" id="KW-0391">Immunity</keyword>
<dbReference type="SMART" id="SM00409">
    <property type="entry name" value="IG"/>
    <property type="match status" value="1"/>
</dbReference>
<protein>
    <recommendedName>
        <fullName evidence="4">Ig-like domain-containing protein</fullName>
    </recommendedName>
</protein>
<accession>A0A9L0S9P4</accession>
<reference evidence="5" key="3">
    <citation type="submission" date="2025-09" db="UniProtKB">
        <authorList>
            <consortium name="Ensembl"/>
        </authorList>
    </citation>
    <scope>IDENTIFICATION</scope>
    <source>
        <strain evidence="5">Thoroughbred</strain>
    </source>
</reference>
<dbReference type="SUPFAM" id="SSF48726">
    <property type="entry name" value="Immunoglobulin"/>
    <property type="match status" value="1"/>
</dbReference>
<dbReference type="SMART" id="SM00406">
    <property type="entry name" value="IGv"/>
    <property type="match status" value="1"/>
</dbReference>
<dbReference type="GO" id="GO:0019814">
    <property type="term" value="C:immunoglobulin complex"/>
    <property type="evidence" value="ECO:0007669"/>
    <property type="project" value="UniProtKB-KW"/>
</dbReference>
<dbReference type="Ensembl" id="ENSECAT00000084514.1">
    <property type="protein sequence ID" value="ENSECAP00000071577.1"/>
    <property type="gene ID" value="ENSECAG00000044919.1"/>
</dbReference>
<reference evidence="5" key="2">
    <citation type="submission" date="2025-08" db="UniProtKB">
        <authorList>
            <consortium name="Ensembl"/>
        </authorList>
    </citation>
    <scope>IDENTIFICATION</scope>
    <source>
        <strain evidence="5">Thoroughbred</strain>
    </source>
</reference>
<dbReference type="Gene3D" id="2.60.40.10">
    <property type="entry name" value="Immunoglobulins"/>
    <property type="match status" value="1"/>
</dbReference>
<keyword evidence="3" id="KW-1280">Immunoglobulin</keyword>
<dbReference type="AlphaFoldDB" id="A0A9L0S9P4"/>
<feature type="domain" description="Ig-like" evidence="4">
    <location>
        <begin position="1"/>
        <end position="109"/>
    </location>
</feature>
<evidence type="ECO:0000256" key="3">
    <source>
        <dbReference type="ARBA" id="ARBA00043265"/>
    </source>
</evidence>
<dbReference type="InterPro" id="IPR036179">
    <property type="entry name" value="Ig-like_dom_sf"/>
</dbReference>
<dbReference type="GO" id="GO:0005576">
    <property type="term" value="C:extracellular region"/>
    <property type="evidence" value="ECO:0007669"/>
    <property type="project" value="UniProtKB-ARBA"/>
</dbReference>
<dbReference type="GO" id="GO:0016064">
    <property type="term" value="P:immunoglobulin mediated immune response"/>
    <property type="evidence" value="ECO:0000318"/>
    <property type="project" value="GO_Central"/>
</dbReference>
<keyword evidence="2" id="KW-1064">Adaptive immunity</keyword>
<dbReference type="GeneTree" id="ENSGT01030000234536"/>
<dbReference type="PROSITE" id="PS50835">
    <property type="entry name" value="IG_LIKE"/>
    <property type="match status" value="1"/>
</dbReference>
<evidence type="ECO:0000259" key="4">
    <source>
        <dbReference type="PROSITE" id="PS50835"/>
    </source>
</evidence>
<proteinExistence type="predicted"/>
<dbReference type="GO" id="GO:0003823">
    <property type="term" value="F:antigen binding"/>
    <property type="evidence" value="ECO:0000318"/>
    <property type="project" value="GO_Central"/>
</dbReference>
<dbReference type="Pfam" id="PF07686">
    <property type="entry name" value="V-set"/>
    <property type="match status" value="1"/>
</dbReference>
<evidence type="ECO:0000313" key="6">
    <source>
        <dbReference type="Proteomes" id="UP000002281"/>
    </source>
</evidence>
<dbReference type="InterPro" id="IPR013783">
    <property type="entry name" value="Ig-like_fold"/>
</dbReference>
<dbReference type="PANTHER" id="PTHR23266">
    <property type="entry name" value="IMMUNOGLOBULIN HEAVY CHAIN"/>
    <property type="match status" value="1"/>
</dbReference>
<evidence type="ECO:0000256" key="1">
    <source>
        <dbReference type="ARBA" id="ARBA00022859"/>
    </source>
</evidence>
<reference evidence="5 6" key="1">
    <citation type="journal article" date="2009" name="Science">
        <title>Genome sequence, comparative analysis, and population genetics of the domestic horse.</title>
        <authorList>
            <consortium name="Broad Institute Genome Sequencing Platform"/>
            <consortium name="Broad Institute Whole Genome Assembly Team"/>
            <person name="Wade C.M."/>
            <person name="Giulotto E."/>
            <person name="Sigurdsson S."/>
            <person name="Zoli M."/>
            <person name="Gnerre S."/>
            <person name="Imsland F."/>
            <person name="Lear T.L."/>
            <person name="Adelson D.L."/>
            <person name="Bailey E."/>
            <person name="Bellone R.R."/>
            <person name="Bloecker H."/>
            <person name="Distl O."/>
            <person name="Edgar R.C."/>
            <person name="Garber M."/>
            <person name="Leeb T."/>
            <person name="Mauceli E."/>
            <person name="MacLeod J.N."/>
            <person name="Penedo M.C.T."/>
            <person name="Raison J.M."/>
            <person name="Sharpe T."/>
            <person name="Vogel J."/>
            <person name="Andersson L."/>
            <person name="Antczak D.F."/>
            <person name="Biagi T."/>
            <person name="Binns M.M."/>
            <person name="Chowdhary B.P."/>
            <person name="Coleman S.J."/>
            <person name="Della Valle G."/>
            <person name="Fryc S."/>
            <person name="Guerin G."/>
            <person name="Hasegawa T."/>
            <person name="Hill E.W."/>
            <person name="Jurka J."/>
            <person name="Kiialainen A."/>
            <person name="Lindgren G."/>
            <person name="Liu J."/>
            <person name="Magnani E."/>
            <person name="Mickelson J.R."/>
            <person name="Murray J."/>
            <person name="Nergadze S.G."/>
            <person name="Onofrio R."/>
            <person name="Pedroni S."/>
            <person name="Piras M.F."/>
            <person name="Raudsepp T."/>
            <person name="Rocchi M."/>
            <person name="Roeed K.H."/>
            <person name="Ryder O.A."/>
            <person name="Searle S."/>
            <person name="Skow L."/>
            <person name="Swinburne J.E."/>
            <person name="Syvaenen A.C."/>
            <person name="Tozaki T."/>
            <person name="Valberg S.J."/>
            <person name="Vaudin M."/>
            <person name="White J.R."/>
            <person name="Zody M.C."/>
            <person name="Lander E.S."/>
            <person name="Lindblad-Toh K."/>
        </authorList>
    </citation>
    <scope>NUCLEOTIDE SEQUENCE [LARGE SCALE GENOMIC DNA]</scope>
    <source>
        <strain evidence="5 6">Thoroughbred</strain>
    </source>
</reference>
<name>A0A9L0S9P4_HORSE</name>
<dbReference type="InterPro" id="IPR007110">
    <property type="entry name" value="Ig-like_dom"/>
</dbReference>
<sequence>SGPGLVQPSQTLSLTSTVYGFSITTNYYSWMWIRQPPGKSLEYMGHIHSNGNTDYKPSFESHISISIDTSKNQFSLQLNSMTAEDTAVYYCARHSEAESVGVQTQISLTFLDL</sequence>
<dbReference type="InterPro" id="IPR050199">
    <property type="entry name" value="IgHV"/>
</dbReference>
<evidence type="ECO:0000313" key="5">
    <source>
        <dbReference type="Ensembl" id="ENSECAP00000071577.1"/>
    </source>
</evidence>
<organism evidence="5 6">
    <name type="scientific">Equus caballus</name>
    <name type="common">Horse</name>
    <dbReference type="NCBI Taxonomy" id="9796"/>
    <lineage>
        <taxon>Eukaryota</taxon>
        <taxon>Metazoa</taxon>
        <taxon>Chordata</taxon>
        <taxon>Craniata</taxon>
        <taxon>Vertebrata</taxon>
        <taxon>Euteleostomi</taxon>
        <taxon>Mammalia</taxon>
        <taxon>Eutheria</taxon>
        <taxon>Laurasiatheria</taxon>
        <taxon>Perissodactyla</taxon>
        <taxon>Equidae</taxon>
        <taxon>Equus</taxon>
    </lineage>
</organism>
<keyword evidence="6" id="KW-1185">Reference proteome</keyword>
<dbReference type="InterPro" id="IPR003599">
    <property type="entry name" value="Ig_sub"/>
</dbReference>
<dbReference type="InterPro" id="IPR013106">
    <property type="entry name" value="Ig_V-set"/>
</dbReference>